<protein>
    <submittedName>
        <fullName evidence="2">Uncharacterized protein</fullName>
    </submittedName>
</protein>
<dbReference type="STRING" id="1179773.BN6_74920"/>
<gene>
    <name evidence="2" type="ordered locus">BN6_74920</name>
</gene>
<proteinExistence type="predicted"/>
<sequence length="128" mass="12949">MTPTAKVTRATGTTPSTGMHDLNAGALSCDGCPTHLAGRSAVFQAFAEACVDVWSAQGRRNRTGGSPTDLHQLGGFIGATAQSLSAVPPDQAPPPPEQAPPLAGLETAAHLGQRVAEVAGQLRIGRAA</sequence>
<dbReference type="Proteomes" id="UP000006281">
    <property type="component" value="Chromosome"/>
</dbReference>
<dbReference type="RefSeq" id="WP_015104829.1">
    <property type="nucleotide sequence ID" value="NC_019673.1"/>
</dbReference>
<feature type="region of interest" description="Disordered" evidence="1">
    <location>
        <begin position="82"/>
        <end position="102"/>
    </location>
</feature>
<reference evidence="2 3" key="1">
    <citation type="journal article" date="2012" name="BMC Genomics">
        <title>Complete genome sequence of Saccharothrix espanaensis DSM 44229T and comparison to the other completely sequenced Pseudonocardiaceae.</title>
        <authorList>
            <person name="Strobel T."/>
            <person name="Al-Dilaimi A."/>
            <person name="Blom J."/>
            <person name="Gessner A."/>
            <person name="Kalinowski J."/>
            <person name="Luzhetska M."/>
            <person name="Puhler A."/>
            <person name="Szczepanowski R."/>
            <person name="Bechthold A."/>
            <person name="Ruckert C."/>
        </authorList>
    </citation>
    <scope>NUCLEOTIDE SEQUENCE [LARGE SCALE GENOMIC DNA]</scope>
    <source>
        <strain evidence="3">ATCC 51144 / DSM 44229 / JCM 9112 / NBRC 15066 / NRRL 15764</strain>
    </source>
</reference>
<dbReference type="EMBL" id="HE804045">
    <property type="protein sequence ID" value="CCH34719.1"/>
    <property type="molecule type" value="Genomic_DNA"/>
</dbReference>
<evidence type="ECO:0000256" key="1">
    <source>
        <dbReference type="SAM" id="MobiDB-lite"/>
    </source>
</evidence>
<dbReference type="InterPro" id="IPR029039">
    <property type="entry name" value="Flavoprotein-like_sf"/>
</dbReference>
<dbReference type="HOGENOM" id="CLU_1957978_0_0_11"/>
<evidence type="ECO:0000313" key="2">
    <source>
        <dbReference type="EMBL" id="CCH34719.1"/>
    </source>
</evidence>
<evidence type="ECO:0000313" key="3">
    <source>
        <dbReference type="Proteomes" id="UP000006281"/>
    </source>
</evidence>
<dbReference type="Gene3D" id="3.40.50.360">
    <property type="match status" value="1"/>
</dbReference>
<accession>K0KD52</accession>
<feature type="compositionally biased region" description="Pro residues" evidence="1">
    <location>
        <begin position="90"/>
        <end position="99"/>
    </location>
</feature>
<name>K0KD52_SACES</name>
<dbReference type="KEGG" id="sesp:BN6_74920"/>
<dbReference type="OrthoDB" id="9801479at2"/>
<dbReference type="BioCyc" id="SESP1179773:BN6_RS36195-MONOMER"/>
<keyword evidence="3" id="KW-1185">Reference proteome</keyword>
<dbReference type="PATRIC" id="fig|1179773.3.peg.7567"/>
<dbReference type="AlphaFoldDB" id="K0KD52"/>
<organism evidence="2 3">
    <name type="scientific">Saccharothrix espanaensis (strain ATCC 51144 / DSM 44229 / JCM 9112 / NBRC 15066 / NRRL 15764)</name>
    <dbReference type="NCBI Taxonomy" id="1179773"/>
    <lineage>
        <taxon>Bacteria</taxon>
        <taxon>Bacillati</taxon>
        <taxon>Actinomycetota</taxon>
        <taxon>Actinomycetes</taxon>
        <taxon>Pseudonocardiales</taxon>
        <taxon>Pseudonocardiaceae</taxon>
        <taxon>Saccharothrix</taxon>
    </lineage>
</organism>